<name>A0A178MJJ4_9PROT</name>
<evidence type="ECO:0000259" key="8">
    <source>
        <dbReference type="PROSITE" id="PS50110"/>
    </source>
</evidence>
<evidence type="ECO:0000256" key="3">
    <source>
        <dbReference type="ARBA" id="ARBA00023015"/>
    </source>
</evidence>
<organism evidence="10 11">
    <name type="scientific">Paramagnetospirillum marisnigri</name>
    <dbReference type="NCBI Taxonomy" id="1285242"/>
    <lineage>
        <taxon>Bacteria</taxon>
        <taxon>Pseudomonadati</taxon>
        <taxon>Pseudomonadota</taxon>
        <taxon>Alphaproteobacteria</taxon>
        <taxon>Rhodospirillales</taxon>
        <taxon>Magnetospirillaceae</taxon>
        <taxon>Paramagnetospirillum</taxon>
    </lineage>
</organism>
<dbReference type="Pfam" id="PF00486">
    <property type="entry name" value="Trans_reg_C"/>
    <property type="match status" value="1"/>
</dbReference>
<dbReference type="Gene3D" id="1.10.10.10">
    <property type="entry name" value="Winged helix-like DNA-binding domain superfamily/Winged helix DNA-binding domain"/>
    <property type="match status" value="1"/>
</dbReference>
<dbReference type="InterPro" id="IPR036388">
    <property type="entry name" value="WH-like_DNA-bd_sf"/>
</dbReference>
<accession>A0A178MJJ4</accession>
<keyword evidence="11" id="KW-1185">Reference proteome</keyword>
<evidence type="ECO:0000256" key="7">
    <source>
        <dbReference type="PROSITE-ProRule" id="PRU01091"/>
    </source>
</evidence>
<dbReference type="GO" id="GO:0000976">
    <property type="term" value="F:transcription cis-regulatory region binding"/>
    <property type="evidence" value="ECO:0007669"/>
    <property type="project" value="TreeGrafter"/>
</dbReference>
<sequence length="153" mass="16537">MLTARNAVSDRVAGLRGGADAYMVKPVDLAELLATIEALMRRLTPPPHQDSAARPNSWSLDTVLWRLTAPNGEFAELTAAEYTVIEALVTSRGEPVPAATILSRLGKTLTVENRQGLDTTLYRLRRKVGATTNQPVPIRSVRGVGYAFKGPLA</sequence>
<dbReference type="Gene3D" id="6.10.250.690">
    <property type="match status" value="1"/>
</dbReference>
<keyword evidence="2" id="KW-0902">Two-component regulatory system</keyword>
<protein>
    <recommendedName>
        <fullName evidence="12">OmpR/PhoB-type domain-containing protein</fullName>
    </recommendedName>
</protein>
<evidence type="ECO:0000313" key="11">
    <source>
        <dbReference type="Proteomes" id="UP000078428"/>
    </source>
</evidence>
<dbReference type="PROSITE" id="PS50110">
    <property type="entry name" value="RESPONSE_REGULATORY"/>
    <property type="match status" value="1"/>
</dbReference>
<dbReference type="InterPro" id="IPR039420">
    <property type="entry name" value="WalR-like"/>
</dbReference>
<feature type="domain" description="Response regulatory" evidence="8">
    <location>
        <begin position="1"/>
        <end position="40"/>
    </location>
</feature>
<evidence type="ECO:0008006" key="12">
    <source>
        <dbReference type="Google" id="ProtNLM"/>
    </source>
</evidence>
<gene>
    <name evidence="10" type="ORF">A6A04_19910</name>
</gene>
<keyword evidence="1" id="KW-0597">Phosphoprotein</keyword>
<evidence type="ECO:0000256" key="6">
    <source>
        <dbReference type="PROSITE-ProRule" id="PRU00169"/>
    </source>
</evidence>
<dbReference type="GO" id="GO:0005829">
    <property type="term" value="C:cytosol"/>
    <property type="evidence" value="ECO:0007669"/>
    <property type="project" value="TreeGrafter"/>
</dbReference>
<dbReference type="CDD" id="cd00383">
    <property type="entry name" value="trans_reg_C"/>
    <property type="match status" value="1"/>
</dbReference>
<dbReference type="PROSITE" id="PS51755">
    <property type="entry name" value="OMPR_PHOB"/>
    <property type="match status" value="1"/>
</dbReference>
<evidence type="ECO:0000256" key="2">
    <source>
        <dbReference type="ARBA" id="ARBA00023012"/>
    </source>
</evidence>
<dbReference type="InterPro" id="IPR011006">
    <property type="entry name" value="CheY-like_superfamily"/>
</dbReference>
<feature type="domain" description="OmpR/PhoB-type" evidence="9">
    <location>
        <begin position="49"/>
        <end position="150"/>
    </location>
</feature>
<evidence type="ECO:0000256" key="1">
    <source>
        <dbReference type="ARBA" id="ARBA00022553"/>
    </source>
</evidence>
<comment type="caution">
    <text evidence="10">The sequence shown here is derived from an EMBL/GenBank/DDBJ whole genome shotgun (WGS) entry which is preliminary data.</text>
</comment>
<evidence type="ECO:0000313" key="10">
    <source>
        <dbReference type="EMBL" id="OAN48733.1"/>
    </source>
</evidence>
<dbReference type="SUPFAM" id="SSF46894">
    <property type="entry name" value="C-terminal effector domain of the bipartite response regulators"/>
    <property type="match status" value="1"/>
</dbReference>
<dbReference type="EMBL" id="LWQT01000071">
    <property type="protein sequence ID" value="OAN48733.1"/>
    <property type="molecule type" value="Genomic_DNA"/>
</dbReference>
<dbReference type="PANTHER" id="PTHR48111:SF1">
    <property type="entry name" value="TWO-COMPONENT RESPONSE REGULATOR ORR33"/>
    <property type="match status" value="1"/>
</dbReference>
<evidence type="ECO:0000256" key="4">
    <source>
        <dbReference type="ARBA" id="ARBA00023125"/>
    </source>
</evidence>
<dbReference type="GO" id="GO:0000156">
    <property type="term" value="F:phosphorelay response regulator activity"/>
    <property type="evidence" value="ECO:0007669"/>
    <property type="project" value="TreeGrafter"/>
</dbReference>
<dbReference type="STRING" id="1285242.A6A04_19910"/>
<comment type="caution">
    <text evidence="6">Lacks conserved residue(s) required for the propagation of feature annotation.</text>
</comment>
<dbReference type="InterPro" id="IPR001789">
    <property type="entry name" value="Sig_transdc_resp-reg_receiver"/>
</dbReference>
<dbReference type="SMART" id="SM00862">
    <property type="entry name" value="Trans_reg_C"/>
    <property type="match status" value="1"/>
</dbReference>
<keyword evidence="3" id="KW-0805">Transcription regulation</keyword>
<feature type="DNA-binding region" description="OmpR/PhoB-type" evidence="7">
    <location>
        <begin position="49"/>
        <end position="150"/>
    </location>
</feature>
<keyword evidence="4 7" id="KW-0238">DNA-binding</keyword>
<dbReference type="AlphaFoldDB" id="A0A178MJJ4"/>
<reference evidence="10 11" key="1">
    <citation type="submission" date="2016-04" db="EMBL/GenBank/DDBJ databases">
        <title>Draft genome sequence of freshwater magnetotactic bacteria Magnetospirillum marisnigri SP-1 and Magnetospirillum moscoviense BB-1.</title>
        <authorList>
            <person name="Koziaeva V."/>
            <person name="Dziuba M.V."/>
            <person name="Ivanov T.M."/>
            <person name="Kuznetsov B."/>
            <person name="Grouzdev D.S."/>
        </authorList>
    </citation>
    <scope>NUCLEOTIDE SEQUENCE [LARGE SCALE GENOMIC DNA]</scope>
    <source>
        <strain evidence="10 11">SP-1</strain>
    </source>
</reference>
<dbReference type="GO" id="GO:0006355">
    <property type="term" value="P:regulation of DNA-templated transcription"/>
    <property type="evidence" value="ECO:0007669"/>
    <property type="project" value="InterPro"/>
</dbReference>
<keyword evidence="5" id="KW-0804">Transcription</keyword>
<proteinExistence type="predicted"/>
<dbReference type="InterPro" id="IPR016032">
    <property type="entry name" value="Sig_transdc_resp-reg_C-effctor"/>
</dbReference>
<dbReference type="PANTHER" id="PTHR48111">
    <property type="entry name" value="REGULATOR OF RPOS"/>
    <property type="match status" value="1"/>
</dbReference>
<dbReference type="SUPFAM" id="SSF52172">
    <property type="entry name" value="CheY-like"/>
    <property type="match status" value="1"/>
</dbReference>
<dbReference type="InterPro" id="IPR001867">
    <property type="entry name" value="OmpR/PhoB-type_DNA-bd"/>
</dbReference>
<dbReference type="Proteomes" id="UP000078428">
    <property type="component" value="Unassembled WGS sequence"/>
</dbReference>
<evidence type="ECO:0000256" key="5">
    <source>
        <dbReference type="ARBA" id="ARBA00023163"/>
    </source>
</evidence>
<dbReference type="GO" id="GO:0032993">
    <property type="term" value="C:protein-DNA complex"/>
    <property type="evidence" value="ECO:0007669"/>
    <property type="project" value="TreeGrafter"/>
</dbReference>
<evidence type="ECO:0000259" key="9">
    <source>
        <dbReference type="PROSITE" id="PS51755"/>
    </source>
</evidence>